<dbReference type="Gene3D" id="3.40.395.10">
    <property type="entry name" value="Adenoviral Proteinase, Chain A"/>
    <property type="match status" value="1"/>
</dbReference>
<protein>
    <recommendedName>
        <fullName evidence="4">Ubiquitin-like protease family profile domain-containing protein</fullName>
    </recommendedName>
</protein>
<reference evidence="5" key="1">
    <citation type="journal article" date="2020" name="Nature">
        <title>Giant virus diversity and host interactions through global metagenomics.</title>
        <authorList>
            <person name="Schulz F."/>
            <person name="Roux S."/>
            <person name="Paez-Espino D."/>
            <person name="Jungbluth S."/>
            <person name="Walsh D.A."/>
            <person name="Denef V.J."/>
            <person name="McMahon K.D."/>
            <person name="Konstantinidis K.T."/>
            <person name="Eloe-Fadrosh E.A."/>
            <person name="Kyrpides N.C."/>
            <person name="Woyke T."/>
        </authorList>
    </citation>
    <scope>NUCLEOTIDE SEQUENCE</scope>
    <source>
        <strain evidence="5">GVMAG-M-3300023184-165</strain>
    </source>
</reference>
<proteinExistence type="predicted"/>
<dbReference type="Pfam" id="PF02902">
    <property type="entry name" value="Peptidase_C48"/>
    <property type="match status" value="1"/>
</dbReference>
<evidence type="ECO:0000256" key="3">
    <source>
        <dbReference type="SAM" id="MobiDB-lite"/>
    </source>
</evidence>
<organism evidence="5">
    <name type="scientific">viral metagenome</name>
    <dbReference type="NCBI Taxonomy" id="1070528"/>
    <lineage>
        <taxon>unclassified sequences</taxon>
        <taxon>metagenomes</taxon>
        <taxon>organismal metagenomes</taxon>
    </lineage>
</organism>
<feature type="domain" description="Ubiquitin-like protease family profile" evidence="4">
    <location>
        <begin position="205"/>
        <end position="319"/>
    </location>
</feature>
<dbReference type="SUPFAM" id="SSF54001">
    <property type="entry name" value="Cysteine proteinases"/>
    <property type="match status" value="1"/>
</dbReference>
<keyword evidence="1" id="KW-0645">Protease</keyword>
<keyword evidence="2" id="KW-0378">Hydrolase</keyword>
<dbReference type="InterPro" id="IPR003653">
    <property type="entry name" value="Peptidase_C48_C"/>
</dbReference>
<dbReference type="AlphaFoldDB" id="A0A6C0HQG0"/>
<dbReference type="InterPro" id="IPR038765">
    <property type="entry name" value="Papain-like_cys_pep_sf"/>
</dbReference>
<feature type="region of interest" description="Disordered" evidence="3">
    <location>
        <begin position="1"/>
        <end position="31"/>
    </location>
</feature>
<dbReference type="EMBL" id="MN740002">
    <property type="protein sequence ID" value="QHT82587.1"/>
    <property type="molecule type" value="Genomic_DNA"/>
</dbReference>
<name>A0A6C0HQG0_9ZZZZ</name>
<feature type="compositionally biased region" description="Basic residues" evidence="3">
    <location>
        <begin position="14"/>
        <end position="31"/>
    </location>
</feature>
<evidence type="ECO:0000259" key="4">
    <source>
        <dbReference type="Pfam" id="PF02902"/>
    </source>
</evidence>
<evidence type="ECO:0000256" key="1">
    <source>
        <dbReference type="ARBA" id="ARBA00022670"/>
    </source>
</evidence>
<dbReference type="GO" id="GO:0008234">
    <property type="term" value="F:cysteine-type peptidase activity"/>
    <property type="evidence" value="ECO:0007669"/>
    <property type="project" value="InterPro"/>
</dbReference>
<evidence type="ECO:0000256" key="2">
    <source>
        <dbReference type="ARBA" id="ARBA00022801"/>
    </source>
</evidence>
<evidence type="ECO:0000313" key="5">
    <source>
        <dbReference type="EMBL" id="QHT82587.1"/>
    </source>
</evidence>
<accession>A0A6C0HQG0</accession>
<dbReference type="GO" id="GO:0006508">
    <property type="term" value="P:proteolysis"/>
    <property type="evidence" value="ECO:0007669"/>
    <property type="project" value="UniProtKB-KW"/>
</dbReference>
<sequence length="324" mass="38473">MKKTIQKKQDKQKTQKTMKKQNKSNSRVTRRNHIFREKMIKKFKSVKLRCSPKTAGKGYTCLEDETLYKLKELWNARHPESKIDANDSKEIWSLLNSKLKGVCNKESCWLKQKFVNGKLNKELEESYAPVSPKEWNKNPNEWLSSVDILEVMKQYEEKYKCFDFIGPSPIDFDTHKLYGECVWEELCHFNLEEEIKNGRFKIGIIFNLDPHYKGGSHWVSMFINIKKGEIFFFDSAGDKAPRQIVKLANRIVKQGKQLKVPIKFKFDQNYPVEHQYGDTECGIYSLYFIAHMLEDRHDSKYFKTHVLDDKYMQQFRKVYFNGDL</sequence>